<dbReference type="PANTHER" id="PTHR43441:SF2">
    <property type="entry name" value="FAMILY ACETYLTRANSFERASE, PUTATIVE (AFU_ORTHOLOGUE AFUA_7G00850)-RELATED"/>
    <property type="match status" value="1"/>
</dbReference>
<reference evidence="2" key="1">
    <citation type="submission" date="2022-01" db="EMBL/GenBank/DDBJ databases">
        <title>Genome Sequence Resource for Two Populations of Ditylenchus destructor, the Migratory Endoparasitic Phytonematode.</title>
        <authorList>
            <person name="Zhang H."/>
            <person name="Lin R."/>
            <person name="Xie B."/>
        </authorList>
    </citation>
    <scope>NUCLEOTIDE SEQUENCE</scope>
    <source>
        <strain evidence="2">BazhouSP</strain>
    </source>
</reference>
<proteinExistence type="predicted"/>
<gene>
    <name evidence="2" type="ORF">DdX_14177</name>
</gene>
<dbReference type="PANTHER" id="PTHR43441">
    <property type="entry name" value="RIBOSOMAL-PROTEIN-SERINE ACETYLTRANSFERASE"/>
    <property type="match status" value="1"/>
</dbReference>
<evidence type="ECO:0000259" key="1">
    <source>
        <dbReference type="Pfam" id="PF13302"/>
    </source>
</evidence>
<evidence type="ECO:0000313" key="2">
    <source>
        <dbReference type="EMBL" id="KAI1704543.1"/>
    </source>
</evidence>
<dbReference type="AlphaFoldDB" id="A0AAD4QVU9"/>
<evidence type="ECO:0000313" key="3">
    <source>
        <dbReference type="Proteomes" id="UP001201812"/>
    </source>
</evidence>
<dbReference type="InterPro" id="IPR051908">
    <property type="entry name" value="Ribosomal_N-acetyltransferase"/>
</dbReference>
<dbReference type="Gene3D" id="3.40.630.30">
    <property type="match status" value="1"/>
</dbReference>
<feature type="domain" description="N-acetyltransferase" evidence="1">
    <location>
        <begin position="53"/>
        <end position="192"/>
    </location>
</feature>
<name>A0AAD4QVU9_9BILA</name>
<dbReference type="GO" id="GO:0008999">
    <property type="term" value="F:protein-N-terminal-alanine acetyltransferase activity"/>
    <property type="evidence" value="ECO:0007669"/>
    <property type="project" value="TreeGrafter"/>
</dbReference>
<keyword evidence="3" id="KW-1185">Reference proteome</keyword>
<dbReference type="FunFam" id="3.40.630.30:FF:000047">
    <property type="entry name" value="Acetyltransferase, GNAT family"/>
    <property type="match status" value="1"/>
</dbReference>
<dbReference type="Proteomes" id="UP001201812">
    <property type="component" value="Unassembled WGS sequence"/>
</dbReference>
<protein>
    <submittedName>
        <fullName evidence="2">Acetyltransferase (GNAT) domain-containing protein</fullName>
    </submittedName>
</protein>
<organism evidence="2 3">
    <name type="scientific">Ditylenchus destructor</name>
    <dbReference type="NCBI Taxonomy" id="166010"/>
    <lineage>
        <taxon>Eukaryota</taxon>
        <taxon>Metazoa</taxon>
        <taxon>Ecdysozoa</taxon>
        <taxon>Nematoda</taxon>
        <taxon>Chromadorea</taxon>
        <taxon>Rhabditida</taxon>
        <taxon>Tylenchina</taxon>
        <taxon>Tylenchomorpha</taxon>
        <taxon>Sphaerularioidea</taxon>
        <taxon>Anguinidae</taxon>
        <taxon>Anguininae</taxon>
        <taxon>Ditylenchus</taxon>
    </lineage>
</organism>
<dbReference type="Pfam" id="PF13302">
    <property type="entry name" value="Acetyltransf_3"/>
    <property type="match status" value="1"/>
</dbReference>
<dbReference type="EMBL" id="JAKKPZ010000066">
    <property type="protein sequence ID" value="KAI1704543.1"/>
    <property type="molecule type" value="Genomic_DNA"/>
</dbReference>
<comment type="caution">
    <text evidence="2">The sequence shown here is derived from an EMBL/GenBank/DDBJ whole genome shotgun (WGS) entry which is preliminary data.</text>
</comment>
<dbReference type="InterPro" id="IPR016181">
    <property type="entry name" value="Acyl_CoA_acyltransferase"/>
</dbReference>
<dbReference type="InterPro" id="IPR000182">
    <property type="entry name" value="GNAT_dom"/>
</dbReference>
<accession>A0AAD4QVU9</accession>
<sequence length="260" mass="29941">MAKVKCLLVGLRQYSSVASASARTAPGSESELSNWTKRQLPERKVLKGRYVILEPLDAGKHGEGLYQASTAEGAEGLFRYLPDHTPTSRAEFEKWLERSEASKDPLFFAVIEKTSGKVGGRQALQRIDPENGVIETGNKFWSPLISRRPAATEAQFLFMSYVFDDLGYRRLEWKCHADHDMAKRAAQRFGFVFEGIFRQNLVHKGQEKDTAWFSILDKDWPHLRAAYEKWLARENFYANGQQIRKLGEIRREMSAHFFRY</sequence>
<dbReference type="SUPFAM" id="SSF55729">
    <property type="entry name" value="Acyl-CoA N-acyltransferases (Nat)"/>
    <property type="match status" value="1"/>
</dbReference>
<dbReference type="GO" id="GO:1990189">
    <property type="term" value="F:protein N-terminal-serine acetyltransferase activity"/>
    <property type="evidence" value="ECO:0007669"/>
    <property type="project" value="TreeGrafter"/>
</dbReference>